<dbReference type="InterPro" id="IPR036155">
    <property type="entry name" value="Crypto/Photolyase_N_sf"/>
</dbReference>
<organism evidence="8 9">
    <name type="scientific">Emticicia oligotrophica (strain DSM 17448 / CIP 109782 / MTCC 6937 / GPTSA100-15)</name>
    <dbReference type="NCBI Taxonomy" id="929562"/>
    <lineage>
        <taxon>Bacteria</taxon>
        <taxon>Pseudomonadati</taxon>
        <taxon>Bacteroidota</taxon>
        <taxon>Cytophagia</taxon>
        <taxon>Cytophagales</taxon>
        <taxon>Leadbetterellaceae</taxon>
        <taxon>Emticicia</taxon>
    </lineage>
</organism>
<dbReference type="Pfam" id="PF00875">
    <property type="entry name" value="DNA_photolyase"/>
    <property type="match status" value="1"/>
</dbReference>
<dbReference type="RefSeq" id="WP_015028983.1">
    <property type="nucleotide sequence ID" value="NC_018748.1"/>
</dbReference>
<feature type="domain" description="Photolyase/cryptochrome alpha/beta" evidence="7">
    <location>
        <begin position="2"/>
        <end position="135"/>
    </location>
</feature>
<accession>A0ABN4AEQ7</accession>
<dbReference type="PANTHER" id="PTHR11455:SF22">
    <property type="entry name" value="CRYPTOCHROME DASH"/>
    <property type="match status" value="1"/>
</dbReference>
<evidence type="ECO:0000256" key="3">
    <source>
        <dbReference type="ARBA" id="ARBA00022630"/>
    </source>
</evidence>
<dbReference type="Proteomes" id="UP000002875">
    <property type="component" value="Chromosome"/>
</dbReference>
<dbReference type="NCBIfam" id="TIGR02765">
    <property type="entry name" value="crypto_DASH"/>
    <property type="match status" value="1"/>
</dbReference>
<protein>
    <recommendedName>
        <fullName evidence="2 6">Cryptochrome DASH</fullName>
    </recommendedName>
</protein>
<evidence type="ECO:0000313" key="8">
    <source>
        <dbReference type="EMBL" id="AFK03285.1"/>
    </source>
</evidence>
<sequence length="475" mass="55286">MQNILFWFRNDLRLHDNEALIQATKAGNVIPVYIFDERQFINTPLGFKRTGTFRAKFLIEAVENLRDNLQKIGSNLIVKVGKPEEILAQLAEKYEAVAVYASKEVTQEETIIEANLSKKLKPLNIEIELVWIATLYHARDLPFQINFLPDVFTEFRKKVERSAKIRRTFDAPKTLPKVDKSVDLGEMPTLESLGYEKPKFDKRSVLAFRGGETSALYRLDEYIWDKDLPKTYKETRNGLVGGDYSTKFSAWLSLGCISPRTIYEEVKKYEKEVEANESTYWIIFELIWRDYFHFIALKFGTRIFKQSGVKNDLMKQWKRNQEVFEKWKNGETGVPFIDANMKELKLTGFMSNRGRQNVACFLSKDLGIDWTWGAAYFESQLIDYDVCSNWGNWNYVAGVGNDPREDRYFNIGRQADMYDKDGEYVKLWLPELCKVPAEKVHFAGLLSKTEQKTFDVNLGVDYPNPIIDVKKWLKS</sequence>
<dbReference type="Gene3D" id="3.40.50.620">
    <property type="entry name" value="HUPs"/>
    <property type="match status" value="1"/>
</dbReference>
<evidence type="ECO:0000313" key="9">
    <source>
        <dbReference type="Proteomes" id="UP000002875"/>
    </source>
</evidence>
<dbReference type="SUPFAM" id="SSF52425">
    <property type="entry name" value="Cryptochrome/photolyase, N-terminal domain"/>
    <property type="match status" value="1"/>
</dbReference>
<dbReference type="Gene3D" id="1.25.40.80">
    <property type="match status" value="1"/>
</dbReference>
<dbReference type="Pfam" id="PF03441">
    <property type="entry name" value="FAD_binding_7"/>
    <property type="match status" value="1"/>
</dbReference>
<comment type="similarity">
    <text evidence="1 6">Belongs to the DNA photolyase class-1 family.</text>
</comment>
<dbReference type="Gene3D" id="1.10.579.10">
    <property type="entry name" value="DNA Cyclobutane Dipyrimidine Photolyase, subunit A, domain 3"/>
    <property type="match status" value="1"/>
</dbReference>
<dbReference type="PROSITE" id="PS51645">
    <property type="entry name" value="PHR_CRY_ALPHA_BETA"/>
    <property type="match status" value="1"/>
</dbReference>
<dbReference type="InterPro" id="IPR036134">
    <property type="entry name" value="Crypto/Photolyase_FAD-like_sf"/>
</dbReference>
<evidence type="ECO:0000259" key="7">
    <source>
        <dbReference type="PROSITE" id="PS51645"/>
    </source>
</evidence>
<gene>
    <name evidence="8" type="ordered locus">Emtol_2147</name>
</gene>
<dbReference type="InterPro" id="IPR014729">
    <property type="entry name" value="Rossmann-like_a/b/a_fold"/>
</dbReference>
<keyword evidence="9" id="KW-1185">Reference proteome</keyword>
<dbReference type="PANTHER" id="PTHR11455">
    <property type="entry name" value="CRYPTOCHROME"/>
    <property type="match status" value="1"/>
</dbReference>
<evidence type="ECO:0000256" key="4">
    <source>
        <dbReference type="ARBA" id="ARBA00022827"/>
    </source>
</evidence>
<comment type="cofactor">
    <cofactor evidence="6">
        <name>FAD</name>
        <dbReference type="ChEBI" id="CHEBI:57692"/>
    </cofactor>
    <text evidence="6">Binds 1 FAD per subunit.</text>
</comment>
<reference evidence="8 9" key="1">
    <citation type="submission" date="2011-07" db="EMBL/GenBank/DDBJ databases">
        <title>The complete genome of chromosome of Emticicia oligotrophica DSM 17448.</title>
        <authorList>
            <consortium name="US DOE Joint Genome Institute (JGI-PGF)"/>
            <person name="Lucas S."/>
            <person name="Han J."/>
            <person name="Lapidus A."/>
            <person name="Bruce D."/>
            <person name="Goodwin L."/>
            <person name="Pitluck S."/>
            <person name="Peters L."/>
            <person name="Kyrpides N."/>
            <person name="Mavromatis K."/>
            <person name="Ivanova N."/>
            <person name="Ovchinnikova G."/>
            <person name="Teshima H."/>
            <person name="Detter J.C."/>
            <person name="Tapia R."/>
            <person name="Han C."/>
            <person name="Land M."/>
            <person name="Hauser L."/>
            <person name="Markowitz V."/>
            <person name="Cheng J.-F."/>
            <person name="Hugenholtz P."/>
            <person name="Woyke T."/>
            <person name="Wu D."/>
            <person name="Tindall B."/>
            <person name="Pomrenke H."/>
            <person name="Brambilla E."/>
            <person name="Klenk H.-P."/>
            <person name="Eisen J.A."/>
        </authorList>
    </citation>
    <scope>NUCLEOTIDE SEQUENCE [LARGE SCALE GENOMIC DNA]</scope>
    <source>
        <strain evidence="8 9">DSM 17448</strain>
    </source>
</reference>
<dbReference type="InterPro" id="IPR002081">
    <property type="entry name" value="Cryptochrome/DNA_photolyase_1"/>
</dbReference>
<evidence type="ECO:0000256" key="6">
    <source>
        <dbReference type="RuleBase" id="RU367151"/>
    </source>
</evidence>
<keyword evidence="3 6" id="KW-0285">Flavoprotein</keyword>
<evidence type="ECO:0000256" key="1">
    <source>
        <dbReference type="ARBA" id="ARBA00005862"/>
    </source>
</evidence>
<dbReference type="PRINTS" id="PR00147">
    <property type="entry name" value="DNAPHOTLYASE"/>
</dbReference>
<name>A0ABN4AEQ7_EMTOG</name>
<comment type="function">
    <text evidence="6">May have a photoreceptor function.</text>
</comment>
<dbReference type="InterPro" id="IPR006050">
    <property type="entry name" value="DNA_photolyase_N"/>
</dbReference>
<proteinExistence type="inferred from homology"/>
<comment type="cofactor">
    <cofactor evidence="6">
        <name>(6R)-5,10-methylene-5,6,7,8-tetrahydrofolate</name>
        <dbReference type="ChEBI" id="CHEBI:15636"/>
    </cofactor>
    <text evidence="6">Binds 1 5,10-methenyltetrahydrofolate (MTHF) per subunit.</text>
</comment>
<evidence type="ECO:0000256" key="2">
    <source>
        <dbReference type="ARBA" id="ARBA00017881"/>
    </source>
</evidence>
<keyword evidence="5 6" id="KW-0157">Chromophore</keyword>
<dbReference type="EMBL" id="CP002961">
    <property type="protein sequence ID" value="AFK03285.1"/>
    <property type="molecule type" value="Genomic_DNA"/>
</dbReference>
<dbReference type="InterPro" id="IPR014133">
    <property type="entry name" value="Cry_DASH"/>
</dbReference>
<dbReference type="SUPFAM" id="SSF48173">
    <property type="entry name" value="Cryptochrome/photolyase FAD-binding domain"/>
    <property type="match status" value="1"/>
</dbReference>
<keyword evidence="4 6" id="KW-0274">FAD</keyword>
<evidence type="ECO:0000256" key="5">
    <source>
        <dbReference type="ARBA" id="ARBA00022991"/>
    </source>
</evidence>
<dbReference type="InterPro" id="IPR005101">
    <property type="entry name" value="Cryptochr/Photolyase_FAD-bd"/>
</dbReference>